<evidence type="ECO:0000313" key="3">
    <source>
        <dbReference type="Proteomes" id="UP000290289"/>
    </source>
</evidence>
<feature type="region of interest" description="Disordered" evidence="1">
    <location>
        <begin position="1"/>
        <end position="21"/>
    </location>
</feature>
<feature type="region of interest" description="Disordered" evidence="1">
    <location>
        <begin position="35"/>
        <end position="61"/>
    </location>
</feature>
<keyword evidence="3" id="KW-1185">Reference proteome</keyword>
<name>A0A498KH85_MALDO</name>
<sequence>MAALELHHRQKPLAGTFRRSSPQESFSLRVLSYKKGSRPGCRTSAMSRGRSGKDQDEGEKKSLNILILLPTNTKAFCGKS</sequence>
<accession>A0A498KH85</accession>
<reference evidence="2 3" key="1">
    <citation type="submission" date="2018-10" db="EMBL/GenBank/DDBJ databases">
        <title>A high-quality apple genome assembly.</title>
        <authorList>
            <person name="Hu J."/>
        </authorList>
    </citation>
    <scope>NUCLEOTIDE SEQUENCE [LARGE SCALE GENOMIC DNA]</scope>
    <source>
        <strain evidence="3">cv. HFTH1</strain>
        <tissue evidence="2">Young leaf</tissue>
    </source>
</reference>
<dbReference type="Proteomes" id="UP000290289">
    <property type="component" value="Chromosome 1"/>
</dbReference>
<dbReference type="AlphaFoldDB" id="A0A498KH85"/>
<organism evidence="2 3">
    <name type="scientific">Malus domestica</name>
    <name type="common">Apple</name>
    <name type="synonym">Pyrus malus</name>
    <dbReference type="NCBI Taxonomy" id="3750"/>
    <lineage>
        <taxon>Eukaryota</taxon>
        <taxon>Viridiplantae</taxon>
        <taxon>Streptophyta</taxon>
        <taxon>Embryophyta</taxon>
        <taxon>Tracheophyta</taxon>
        <taxon>Spermatophyta</taxon>
        <taxon>Magnoliopsida</taxon>
        <taxon>eudicotyledons</taxon>
        <taxon>Gunneridae</taxon>
        <taxon>Pentapetalae</taxon>
        <taxon>rosids</taxon>
        <taxon>fabids</taxon>
        <taxon>Rosales</taxon>
        <taxon>Rosaceae</taxon>
        <taxon>Amygdaloideae</taxon>
        <taxon>Maleae</taxon>
        <taxon>Malus</taxon>
    </lineage>
</organism>
<comment type="caution">
    <text evidence="2">The sequence shown here is derived from an EMBL/GenBank/DDBJ whole genome shotgun (WGS) entry which is preliminary data.</text>
</comment>
<feature type="compositionally biased region" description="Basic and acidic residues" evidence="1">
    <location>
        <begin position="51"/>
        <end position="61"/>
    </location>
</feature>
<evidence type="ECO:0000256" key="1">
    <source>
        <dbReference type="SAM" id="MobiDB-lite"/>
    </source>
</evidence>
<proteinExistence type="predicted"/>
<evidence type="ECO:0000313" key="2">
    <source>
        <dbReference type="EMBL" id="RXI07660.1"/>
    </source>
</evidence>
<protein>
    <submittedName>
        <fullName evidence="2">Uncharacterized protein</fullName>
    </submittedName>
</protein>
<gene>
    <name evidence="2" type="ORF">DVH24_005433</name>
</gene>
<dbReference type="EMBL" id="RDQH01000327">
    <property type="protein sequence ID" value="RXI07660.1"/>
    <property type="molecule type" value="Genomic_DNA"/>
</dbReference>